<dbReference type="EMBL" id="JAGKQM010000018">
    <property type="protein sequence ID" value="KAH0864722.1"/>
    <property type="molecule type" value="Genomic_DNA"/>
</dbReference>
<gene>
    <name evidence="1" type="ORF">HID58_081933</name>
</gene>
<evidence type="ECO:0000313" key="2">
    <source>
        <dbReference type="Proteomes" id="UP000824890"/>
    </source>
</evidence>
<organism evidence="1 2">
    <name type="scientific">Brassica napus</name>
    <name type="common">Rape</name>
    <dbReference type="NCBI Taxonomy" id="3708"/>
    <lineage>
        <taxon>Eukaryota</taxon>
        <taxon>Viridiplantae</taxon>
        <taxon>Streptophyta</taxon>
        <taxon>Embryophyta</taxon>
        <taxon>Tracheophyta</taxon>
        <taxon>Spermatophyta</taxon>
        <taxon>Magnoliopsida</taxon>
        <taxon>eudicotyledons</taxon>
        <taxon>Gunneridae</taxon>
        <taxon>Pentapetalae</taxon>
        <taxon>rosids</taxon>
        <taxon>malvids</taxon>
        <taxon>Brassicales</taxon>
        <taxon>Brassicaceae</taxon>
        <taxon>Brassiceae</taxon>
        <taxon>Brassica</taxon>
    </lineage>
</organism>
<keyword evidence="2" id="KW-1185">Reference proteome</keyword>
<sequence>MILQRTISILPSSWFLLS</sequence>
<name>A0ABQ7Y988_BRANA</name>
<reference evidence="1 2" key="1">
    <citation type="submission" date="2021-05" db="EMBL/GenBank/DDBJ databases">
        <title>Genome Assembly of Synthetic Allotetraploid Brassica napus Reveals Homoeologous Exchanges between Subgenomes.</title>
        <authorList>
            <person name="Davis J.T."/>
        </authorList>
    </citation>
    <scope>NUCLEOTIDE SEQUENCE [LARGE SCALE GENOMIC DNA]</scope>
    <source>
        <strain evidence="2">cv. Da-Ae</strain>
        <tissue evidence="1">Seedling</tissue>
    </source>
</reference>
<dbReference type="Proteomes" id="UP000824890">
    <property type="component" value="Unassembled WGS sequence"/>
</dbReference>
<evidence type="ECO:0000313" key="1">
    <source>
        <dbReference type="EMBL" id="KAH0864722.1"/>
    </source>
</evidence>
<proteinExistence type="predicted"/>
<protein>
    <submittedName>
        <fullName evidence="1">Uncharacterized protein</fullName>
    </submittedName>
</protein>
<comment type="caution">
    <text evidence="1">The sequence shown here is derived from an EMBL/GenBank/DDBJ whole genome shotgun (WGS) entry which is preliminary data.</text>
</comment>
<accession>A0ABQ7Y988</accession>